<name>A0A4S2L607_9HYME</name>
<evidence type="ECO:0000256" key="4">
    <source>
        <dbReference type="ARBA" id="ARBA00022801"/>
    </source>
</evidence>
<dbReference type="PANTHER" id="PTHR13058">
    <property type="entry name" value="THREE PRIME REPAIR EXONUCLEASE 1, 2"/>
    <property type="match status" value="1"/>
</dbReference>
<evidence type="ECO:0000256" key="1">
    <source>
        <dbReference type="ARBA" id="ARBA00001946"/>
    </source>
</evidence>
<evidence type="ECO:0000313" key="10">
    <source>
        <dbReference type="Proteomes" id="UP000310200"/>
    </source>
</evidence>
<dbReference type="GO" id="GO:0005737">
    <property type="term" value="C:cytoplasm"/>
    <property type="evidence" value="ECO:0007669"/>
    <property type="project" value="TreeGrafter"/>
</dbReference>
<dbReference type="Gene3D" id="3.30.420.10">
    <property type="entry name" value="Ribonuclease H-like superfamily/Ribonuclease H"/>
    <property type="match status" value="2"/>
</dbReference>
<dbReference type="InterPro" id="IPR036397">
    <property type="entry name" value="RNaseH_sf"/>
</dbReference>
<dbReference type="GO" id="GO:0003676">
    <property type="term" value="F:nucleic acid binding"/>
    <property type="evidence" value="ECO:0007669"/>
    <property type="project" value="InterPro"/>
</dbReference>
<dbReference type="GO" id="GO:0006308">
    <property type="term" value="P:DNA catabolic process"/>
    <property type="evidence" value="ECO:0007669"/>
    <property type="project" value="TreeGrafter"/>
</dbReference>
<keyword evidence="2" id="KW-0540">Nuclease</keyword>
<dbReference type="GO" id="GO:0046872">
    <property type="term" value="F:metal ion binding"/>
    <property type="evidence" value="ECO:0007669"/>
    <property type="project" value="UniProtKB-KW"/>
</dbReference>
<organism evidence="9 10">
    <name type="scientific">Temnothorax longispinosus</name>
    <dbReference type="NCBI Taxonomy" id="300112"/>
    <lineage>
        <taxon>Eukaryota</taxon>
        <taxon>Metazoa</taxon>
        <taxon>Ecdysozoa</taxon>
        <taxon>Arthropoda</taxon>
        <taxon>Hexapoda</taxon>
        <taxon>Insecta</taxon>
        <taxon>Pterygota</taxon>
        <taxon>Neoptera</taxon>
        <taxon>Endopterygota</taxon>
        <taxon>Hymenoptera</taxon>
        <taxon>Apocrita</taxon>
        <taxon>Aculeata</taxon>
        <taxon>Formicoidea</taxon>
        <taxon>Formicidae</taxon>
        <taxon>Myrmicinae</taxon>
        <taxon>Temnothorax</taxon>
    </lineage>
</organism>
<comment type="similarity">
    <text evidence="7">Belongs to the exonuclease superfamily. TREX family.</text>
</comment>
<dbReference type="Pfam" id="PF00929">
    <property type="entry name" value="RNase_T"/>
    <property type="match status" value="1"/>
</dbReference>
<keyword evidence="5 9" id="KW-0269">Exonuclease</keyword>
<reference evidence="9 10" key="1">
    <citation type="journal article" date="2019" name="Philos. Trans. R. Soc. Lond., B, Biol. Sci.">
        <title>Ant behaviour and brain gene expression of defending hosts depend on the ecological success of the intruding social parasite.</title>
        <authorList>
            <person name="Kaur R."/>
            <person name="Stoldt M."/>
            <person name="Jongepier E."/>
            <person name="Feldmeyer B."/>
            <person name="Menzel F."/>
            <person name="Bornberg-Bauer E."/>
            <person name="Foitzik S."/>
        </authorList>
    </citation>
    <scope>NUCLEOTIDE SEQUENCE [LARGE SCALE GENOMIC DNA]</scope>
    <source>
        <tissue evidence="9">Whole body</tissue>
    </source>
</reference>
<keyword evidence="3" id="KW-0479">Metal-binding</keyword>
<protein>
    <submittedName>
        <fullName evidence="9">Three prime repair exonuclease 2</fullName>
    </submittedName>
</protein>
<dbReference type="InterPro" id="IPR012337">
    <property type="entry name" value="RNaseH-like_sf"/>
</dbReference>
<dbReference type="STRING" id="300112.A0A4S2L607"/>
<comment type="caution">
    <text evidence="9">The sequence shown here is derived from an EMBL/GenBank/DDBJ whole genome shotgun (WGS) entry which is preliminary data.</text>
</comment>
<gene>
    <name evidence="9" type="ORF">DBV15_12073</name>
</gene>
<keyword evidence="10" id="KW-1185">Reference proteome</keyword>
<evidence type="ECO:0000256" key="5">
    <source>
        <dbReference type="ARBA" id="ARBA00022839"/>
    </source>
</evidence>
<keyword evidence="6" id="KW-0460">Magnesium</keyword>
<evidence type="ECO:0000256" key="7">
    <source>
        <dbReference type="ARBA" id="ARBA00025769"/>
    </source>
</evidence>
<proteinExistence type="inferred from homology"/>
<dbReference type="EMBL" id="QBLH01000031">
    <property type="protein sequence ID" value="TGZ58171.1"/>
    <property type="molecule type" value="Genomic_DNA"/>
</dbReference>
<dbReference type="AlphaFoldDB" id="A0A4S2L607"/>
<dbReference type="SUPFAM" id="SSF53098">
    <property type="entry name" value="Ribonuclease H-like"/>
    <property type="match status" value="1"/>
</dbReference>
<evidence type="ECO:0000313" key="9">
    <source>
        <dbReference type="EMBL" id="TGZ58171.1"/>
    </source>
</evidence>
<evidence type="ECO:0000256" key="6">
    <source>
        <dbReference type="ARBA" id="ARBA00022842"/>
    </source>
</evidence>
<feature type="domain" description="Exonuclease" evidence="8">
    <location>
        <begin position="5"/>
        <end position="307"/>
    </location>
</feature>
<comment type="cofactor">
    <cofactor evidence="1">
        <name>Mg(2+)</name>
        <dbReference type="ChEBI" id="CHEBI:18420"/>
    </cofactor>
</comment>
<sequence length="322" mass="37561">MEIQTFVFFDLETTGLIQGKVMPKITEIALVAVSRESIRNGNKNFMPRVLHKMVLPVNPRKVIPPNVEHLTKLYNEDMQLLQPFENDLYELITHFLQRLTPPICFAAHNGDKFDYPIFLGELERINKIFNNEILCIDTWKMFQDFFKKRDLEPKVVQDLLNDEYNDSLSMLDMDVVMEEVPKVVATTSTVQTMLFCGNKYTKVINNKVEKYSNDTNIQSSNNPLQETNEKTPKNQIMKLDNVFAQRPFKKNNSKKRLNFDCEKPISLKLNDIYEYMFGLNFSYNHSAEADCLAMIRCVRNIADFFLDWSDNHAVPLICCKKT</sequence>
<evidence type="ECO:0000259" key="8">
    <source>
        <dbReference type="SMART" id="SM00479"/>
    </source>
</evidence>
<dbReference type="Proteomes" id="UP000310200">
    <property type="component" value="Unassembled WGS sequence"/>
</dbReference>
<dbReference type="GO" id="GO:0008296">
    <property type="term" value="F:3'-5'-DNA exonuclease activity"/>
    <property type="evidence" value="ECO:0007669"/>
    <property type="project" value="TreeGrafter"/>
</dbReference>
<dbReference type="SMART" id="SM00479">
    <property type="entry name" value="EXOIII"/>
    <property type="match status" value="1"/>
</dbReference>
<accession>A0A4S2L607</accession>
<dbReference type="InterPro" id="IPR040393">
    <property type="entry name" value="TREX1/2"/>
</dbReference>
<evidence type="ECO:0000256" key="2">
    <source>
        <dbReference type="ARBA" id="ARBA00022722"/>
    </source>
</evidence>
<dbReference type="InterPro" id="IPR013520">
    <property type="entry name" value="Ribonucl_H"/>
</dbReference>
<evidence type="ECO:0000256" key="3">
    <source>
        <dbReference type="ARBA" id="ARBA00022723"/>
    </source>
</evidence>
<keyword evidence="4" id="KW-0378">Hydrolase</keyword>
<dbReference type="PANTHER" id="PTHR13058:SF19">
    <property type="entry name" value="LD40940P"/>
    <property type="match status" value="1"/>
</dbReference>